<dbReference type="EMBL" id="BMKK01000004">
    <property type="protein sequence ID" value="GGD57630.1"/>
    <property type="molecule type" value="Genomic_DNA"/>
</dbReference>
<protein>
    <submittedName>
        <fullName evidence="2">Uncharacterized protein</fullName>
    </submittedName>
</protein>
<evidence type="ECO:0000313" key="2">
    <source>
        <dbReference type="EMBL" id="GGD57630.1"/>
    </source>
</evidence>
<reference evidence="2" key="2">
    <citation type="submission" date="2020-09" db="EMBL/GenBank/DDBJ databases">
        <authorList>
            <person name="Sun Q."/>
            <person name="Zhou Y."/>
        </authorList>
    </citation>
    <scope>NUCLEOTIDE SEQUENCE</scope>
    <source>
        <strain evidence="2">CGMCC 1.15958</strain>
    </source>
</reference>
<feature type="transmembrane region" description="Helical" evidence="1">
    <location>
        <begin position="122"/>
        <end position="145"/>
    </location>
</feature>
<comment type="caution">
    <text evidence="2">The sequence shown here is derived from an EMBL/GenBank/DDBJ whole genome shotgun (WGS) entry which is preliminary data.</text>
</comment>
<accession>A0A917DP66</accession>
<evidence type="ECO:0000256" key="1">
    <source>
        <dbReference type="SAM" id="Phobius"/>
    </source>
</evidence>
<organism evidence="2 3">
    <name type="scientific">Emticicia aquatilis</name>
    <dbReference type="NCBI Taxonomy" id="1537369"/>
    <lineage>
        <taxon>Bacteria</taxon>
        <taxon>Pseudomonadati</taxon>
        <taxon>Bacteroidota</taxon>
        <taxon>Cytophagia</taxon>
        <taxon>Cytophagales</taxon>
        <taxon>Leadbetterellaceae</taxon>
        <taxon>Emticicia</taxon>
    </lineage>
</organism>
<feature type="transmembrane region" description="Helical" evidence="1">
    <location>
        <begin position="165"/>
        <end position="184"/>
    </location>
</feature>
<evidence type="ECO:0000313" key="3">
    <source>
        <dbReference type="Proteomes" id="UP000609064"/>
    </source>
</evidence>
<reference evidence="2" key="1">
    <citation type="journal article" date="2014" name="Int. J. Syst. Evol. Microbiol.">
        <title>Complete genome sequence of Corynebacterium casei LMG S-19264T (=DSM 44701T), isolated from a smear-ripened cheese.</title>
        <authorList>
            <consortium name="US DOE Joint Genome Institute (JGI-PGF)"/>
            <person name="Walter F."/>
            <person name="Albersmeier A."/>
            <person name="Kalinowski J."/>
            <person name="Ruckert C."/>
        </authorList>
    </citation>
    <scope>NUCLEOTIDE SEQUENCE</scope>
    <source>
        <strain evidence="2">CGMCC 1.15958</strain>
    </source>
</reference>
<dbReference type="RefSeq" id="WP_188766145.1">
    <property type="nucleotide sequence ID" value="NZ_BMKK01000004.1"/>
</dbReference>
<keyword evidence="3" id="KW-1185">Reference proteome</keyword>
<dbReference type="AlphaFoldDB" id="A0A917DP66"/>
<name>A0A917DP66_9BACT</name>
<gene>
    <name evidence="2" type="ORF">GCM10011514_22160</name>
</gene>
<dbReference type="Proteomes" id="UP000609064">
    <property type="component" value="Unassembled WGS sequence"/>
</dbReference>
<keyword evidence="1" id="KW-0472">Membrane</keyword>
<keyword evidence="1" id="KW-1133">Transmembrane helix</keyword>
<keyword evidence="1" id="KW-0812">Transmembrane</keyword>
<proteinExistence type="predicted"/>
<sequence>MFNKVFSISGNKISSFIFDENSLKFSSQNFNSYTDFQDAWNKKLSLATKVEIKFENIKSIKKEEFDKDILIKYKALGGLPADCEFSFTNFEDYETFFSFFTEKRYYQRTIETLTPFKAIQNYLIGFVATIGITLFSYFEAIALANGTAEEAHSGKTKTFNFVVELLGDKGVILVGTAISAFLIYKICTRFKNPPNQTRLVPPNS</sequence>